<dbReference type="GO" id="GO:0007030">
    <property type="term" value="P:Golgi organization"/>
    <property type="evidence" value="ECO:0007669"/>
    <property type="project" value="TreeGrafter"/>
</dbReference>
<keyword evidence="2" id="KW-0333">Golgi apparatus</keyword>
<gene>
    <name evidence="6" type="ORF">CROS1312_LOCUS458</name>
</gene>
<dbReference type="PANTHER" id="PTHR18921:SF2">
    <property type="entry name" value="THYROID RECEPTOR-INTERACTING PROTEIN 11"/>
    <property type="match status" value="1"/>
</dbReference>
<feature type="compositionally biased region" description="Low complexity" evidence="5">
    <location>
        <begin position="157"/>
        <end position="166"/>
    </location>
</feature>
<feature type="region of interest" description="Disordered" evidence="5">
    <location>
        <begin position="31"/>
        <end position="200"/>
    </location>
</feature>
<feature type="compositionally biased region" description="Low complexity" evidence="5">
    <location>
        <begin position="50"/>
        <end position="63"/>
    </location>
</feature>
<evidence type="ECO:0000256" key="3">
    <source>
        <dbReference type="ARBA" id="ARBA00023054"/>
    </source>
</evidence>
<evidence type="ECO:0000256" key="4">
    <source>
        <dbReference type="SAM" id="Coils"/>
    </source>
</evidence>
<organism evidence="6">
    <name type="scientific">Chloropicon roscoffensis</name>
    <dbReference type="NCBI Taxonomy" id="1461544"/>
    <lineage>
        <taxon>Eukaryota</taxon>
        <taxon>Viridiplantae</taxon>
        <taxon>Chlorophyta</taxon>
        <taxon>Chloropicophyceae</taxon>
        <taxon>Chloropicales</taxon>
        <taxon>Chloropicaceae</taxon>
        <taxon>Chloropicon</taxon>
    </lineage>
</organism>
<feature type="compositionally biased region" description="Basic and acidic residues" evidence="5">
    <location>
        <begin position="33"/>
        <end position="45"/>
    </location>
</feature>
<reference evidence="6" key="1">
    <citation type="submission" date="2021-01" db="EMBL/GenBank/DDBJ databases">
        <authorList>
            <person name="Corre E."/>
            <person name="Pelletier E."/>
            <person name="Niang G."/>
            <person name="Scheremetjew M."/>
            <person name="Finn R."/>
            <person name="Kale V."/>
            <person name="Holt S."/>
            <person name="Cochrane G."/>
            <person name="Meng A."/>
            <person name="Brown T."/>
            <person name="Cohen L."/>
        </authorList>
    </citation>
    <scope>NUCLEOTIDE SEQUENCE</scope>
    <source>
        <strain evidence="6">RCC2335</strain>
    </source>
</reference>
<protein>
    <recommendedName>
        <fullName evidence="7">GRIP domain-containing protein</fullName>
    </recommendedName>
</protein>
<accession>A0A7S2X3R4</accession>
<feature type="compositionally biased region" description="Basic and acidic residues" evidence="5">
    <location>
        <begin position="111"/>
        <end position="138"/>
    </location>
</feature>
<evidence type="ECO:0000256" key="1">
    <source>
        <dbReference type="ARBA" id="ARBA00004555"/>
    </source>
</evidence>
<sequence length="556" mass="60474">MFLNNLNNLASVATKAASNVTSTVKELANEVMDNEREYKREREENGLGGAAAAAASAGASSTSLPPPPPPLGATPLAPQPLPPPPPVITKASDPVVRAPKPPAPQQGGDQTKLESLKKRIEKDRSRANRQHELLERIRAAKAVKPKREEPPPRPNHAPATATSAAEPEPPRQPPPAAAAPAPPPSLSPPPPPIQGQEELVARLERSLREVTSKLELRERAWRDLSARRDEEVAALRSEAGGLSLANDGLRAELAAERAALADARGRRELEEEEKEEDRERKVRELEERCGALGREKERLQRHLLEIEQDQDDRAAHYETELLAMQSREKETNAALEESMALRAELDSKGYEVLNLQAALAQLTADSELCAKLRLENRALERAEANATEGARAAGEEAKKAGEAARAAEAERDGALRDRERMFRENISLKQENVRLGSALAEAAERIKAGGAGGRDDQDNQMVDRRIVYKLLTTYLERRRWEVMETMGGILGFTDEEKRRVHELATKGIIGTVAGVATAPLSLAGSAIDQAKVDGTDSSLGELWIQFLSDEGSPAEG</sequence>
<evidence type="ECO:0008006" key="7">
    <source>
        <dbReference type="Google" id="ProtNLM"/>
    </source>
</evidence>
<proteinExistence type="predicted"/>
<dbReference type="GO" id="GO:0006888">
    <property type="term" value="P:endoplasmic reticulum to Golgi vesicle-mediated transport"/>
    <property type="evidence" value="ECO:0007669"/>
    <property type="project" value="TreeGrafter"/>
</dbReference>
<evidence type="ECO:0000313" key="6">
    <source>
        <dbReference type="EMBL" id="CAD9721192.1"/>
    </source>
</evidence>
<dbReference type="PANTHER" id="PTHR18921">
    <property type="entry name" value="MYOSIN HEAVY CHAIN - RELATED"/>
    <property type="match status" value="1"/>
</dbReference>
<dbReference type="GO" id="GO:0031267">
    <property type="term" value="F:small GTPase binding"/>
    <property type="evidence" value="ECO:0007669"/>
    <property type="project" value="TreeGrafter"/>
</dbReference>
<feature type="compositionally biased region" description="Basic and acidic residues" evidence="5">
    <location>
        <begin position="393"/>
        <end position="411"/>
    </location>
</feature>
<evidence type="ECO:0000256" key="5">
    <source>
        <dbReference type="SAM" id="MobiDB-lite"/>
    </source>
</evidence>
<dbReference type="AlphaFoldDB" id="A0A7S2X3R4"/>
<comment type="subcellular location">
    <subcellularLocation>
        <location evidence="1">Golgi apparatus</location>
    </subcellularLocation>
</comment>
<feature type="compositionally biased region" description="Pro residues" evidence="5">
    <location>
        <begin position="170"/>
        <end position="193"/>
    </location>
</feature>
<feature type="coiled-coil region" evidence="4">
    <location>
        <begin position="246"/>
        <end position="302"/>
    </location>
</feature>
<dbReference type="EMBL" id="HBHM01000608">
    <property type="protein sequence ID" value="CAD9721192.1"/>
    <property type="molecule type" value="Transcribed_RNA"/>
</dbReference>
<name>A0A7S2X3R4_9CHLO</name>
<dbReference type="GO" id="GO:0005794">
    <property type="term" value="C:Golgi apparatus"/>
    <property type="evidence" value="ECO:0007669"/>
    <property type="project" value="UniProtKB-SubCell"/>
</dbReference>
<evidence type="ECO:0000256" key="2">
    <source>
        <dbReference type="ARBA" id="ARBA00023034"/>
    </source>
</evidence>
<feature type="compositionally biased region" description="Pro residues" evidence="5">
    <location>
        <begin position="64"/>
        <end position="87"/>
    </location>
</feature>
<keyword evidence="3 4" id="KW-0175">Coiled coil</keyword>
<feature type="region of interest" description="Disordered" evidence="5">
    <location>
        <begin position="384"/>
        <end position="411"/>
    </location>
</feature>